<protein>
    <submittedName>
        <fullName evidence="3">Uncharacterized protein</fullName>
    </submittedName>
</protein>
<feature type="compositionally biased region" description="Basic residues" evidence="1">
    <location>
        <begin position="242"/>
        <end position="258"/>
    </location>
</feature>
<reference evidence="3" key="1">
    <citation type="submission" date="2018-05" db="EMBL/GenBank/DDBJ databases">
        <title>Effector identification in a new, highly contiguous assembly of the strawberry crown rot pathogen Phytophthora cactorum.</title>
        <authorList>
            <person name="Armitage A.D."/>
            <person name="Nellist C.F."/>
            <person name="Bates H."/>
            <person name="Vickerstaff R.J."/>
            <person name="Harrison R.J."/>
        </authorList>
    </citation>
    <scope>NUCLEOTIDE SEQUENCE</scope>
    <source>
        <strain evidence="2">4040</strain>
        <strain evidence="3">P421</strain>
    </source>
</reference>
<dbReference type="Proteomes" id="UP000760860">
    <property type="component" value="Unassembled WGS sequence"/>
</dbReference>
<feature type="region of interest" description="Disordered" evidence="1">
    <location>
        <begin position="215"/>
        <end position="265"/>
    </location>
</feature>
<dbReference type="Proteomes" id="UP000736787">
    <property type="component" value="Unassembled WGS sequence"/>
</dbReference>
<dbReference type="EMBL" id="RCMV01000037">
    <property type="protein sequence ID" value="KAG3227327.1"/>
    <property type="molecule type" value="Genomic_DNA"/>
</dbReference>
<sequence length="265" mass="30538">MDVSRQLQLRRPSELKYGYEWLYQGGYTVAGTAHDGQSNPVGRIFLRQESNGLHWAVARDQTPSANLAEDVATLVNKADQHELIFQAHPHLHKFPWTAMEATSNRAIQRDLKRKPFRWYKGIIGKMVGDIADKLEAMVQHNAWHHSAMQQTPKHLWRAGNALSDYQVWVIFRHTTKQLNLFFAERPEDSSYRKLEACRGCKETYTHIYSANVSVHKPAGPKSSSTGYESSGRPNTSTNSRQIVRRGTTRNYRGPHKRLKDIFRQR</sequence>
<dbReference type="AlphaFoldDB" id="A0A8T1IRH3"/>
<feature type="compositionally biased region" description="Polar residues" evidence="1">
    <location>
        <begin position="221"/>
        <end position="241"/>
    </location>
</feature>
<gene>
    <name evidence="2" type="ORF">PC117_g1508</name>
    <name evidence="3" type="ORF">PC129_g2148</name>
</gene>
<evidence type="ECO:0000256" key="1">
    <source>
        <dbReference type="SAM" id="MobiDB-lite"/>
    </source>
</evidence>
<name>A0A8T1IRH3_9STRA</name>
<proteinExistence type="predicted"/>
<organism evidence="3 4">
    <name type="scientific">Phytophthora cactorum</name>
    <dbReference type="NCBI Taxonomy" id="29920"/>
    <lineage>
        <taxon>Eukaryota</taxon>
        <taxon>Sar</taxon>
        <taxon>Stramenopiles</taxon>
        <taxon>Oomycota</taxon>
        <taxon>Peronosporomycetes</taxon>
        <taxon>Peronosporales</taxon>
        <taxon>Peronosporaceae</taxon>
        <taxon>Phytophthora</taxon>
    </lineage>
</organism>
<dbReference type="EMBL" id="RCMK01000018">
    <property type="protein sequence ID" value="KAG2954023.1"/>
    <property type="molecule type" value="Genomic_DNA"/>
</dbReference>
<evidence type="ECO:0000313" key="4">
    <source>
        <dbReference type="Proteomes" id="UP000760860"/>
    </source>
</evidence>
<accession>A0A8T1IRH3</accession>
<evidence type="ECO:0000313" key="2">
    <source>
        <dbReference type="EMBL" id="KAG2954023.1"/>
    </source>
</evidence>
<comment type="caution">
    <text evidence="3">The sequence shown here is derived from an EMBL/GenBank/DDBJ whole genome shotgun (WGS) entry which is preliminary data.</text>
</comment>
<dbReference type="VEuPathDB" id="FungiDB:PC110_g21305"/>
<evidence type="ECO:0000313" key="3">
    <source>
        <dbReference type="EMBL" id="KAG3227327.1"/>
    </source>
</evidence>